<dbReference type="PANTHER" id="PTHR40032:SF1">
    <property type="entry name" value="EXPORTED PROTEIN"/>
    <property type="match status" value="1"/>
</dbReference>
<reference evidence="3" key="1">
    <citation type="submission" date="2022-05" db="EMBL/GenBank/DDBJ databases">
        <title>Draft genome sequence of Clostridium tertium strain CP3 isolated from Peru.</title>
        <authorList>
            <person name="Hurtado R."/>
            <person name="Lima L."/>
            <person name="Sousa T."/>
            <person name="Jaiswal A.K."/>
            <person name="Tiwari S."/>
            <person name="Maturrano L."/>
            <person name="Brenig B."/>
            <person name="Azevedo V."/>
        </authorList>
    </citation>
    <scope>NUCLEOTIDE SEQUENCE</scope>
    <source>
        <strain evidence="3">CP3</strain>
    </source>
</reference>
<evidence type="ECO:0000256" key="1">
    <source>
        <dbReference type="SAM" id="Phobius"/>
    </source>
</evidence>
<organism evidence="3 4">
    <name type="scientific">Clostridium tertium</name>
    <dbReference type="NCBI Taxonomy" id="1559"/>
    <lineage>
        <taxon>Bacteria</taxon>
        <taxon>Bacillati</taxon>
        <taxon>Bacillota</taxon>
        <taxon>Clostridia</taxon>
        <taxon>Eubacteriales</taxon>
        <taxon>Clostridiaceae</taxon>
        <taxon>Clostridium</taxon>
    </lineage>
</organism>
<proteinExistence type="predicted"/>
<dbReference type="Pfam" id="PF12671">
    <property type="entry name" value="Amidase_6"/>
    <property type="match status" value="1"/>
</dbReference>
<evidence type="ECO:0000313" key="4">
    <source>
        <dbReference type="Proteomes" id="UP001141183"/>
    </source>
</evidence>
<dbReference type="PANTHER" id="PTHR40032">
    <property type="entry name" value="EXPORTED PROTEIN-RELATED"/>
    <property type="match status" value="1"/>
</dbReference>
<keyword evidence="1" id="KW-0472">Membrane</keyword>
<comment type="caution">
    <text evidence="3">The sequence shown here is derived from an EMBL/GenBank/DDBJ whole genome shotgun (WGS) entry which is preliminary data.</text>
</comment>
<feature type="transmembrane region" description="Helical" evidence="1">
    <location>
        <begin position="12"/>
        <end position="34"/>
    </location>
</feature>
<evidence type="ECO:0000259" key="2">
    <source>
        <dbReference type="Pfam" id="PF12671"/>
    </source>
</evidence>
<accession>A0A9X4AZG7</accession>
<keyword evidence="1" id="KW-1133">Transmembrane helix</keyword>
<sequence>MRNIFKDIDKKKILKASSYLLFPIFLITNFVFFISKTSNSSFVPSVFFSEGYENEPIAHAGTFITDSDENLETSIISFLNDLYSTRNKSFTTGNVEDLYKFYDISQTFSSYSLKHEFKRIAFLRDWASERNISFKNIESTPKILSLKENDNTYSLTLSEEYKLDYIYNDAAEKINNFGVSLIHTLELKTFGNSFIVTKDYYQDCFEGGLGQYDFNLTEKNIPITKYRAYNLNFKINPTPENSSTYNREAAVNYANKYSGISFANNLDSKYNSNYYTYVAGSGNCTNFISQCLADSLEGGGIPQDKNWSYKFNESKGVMASETWVNSEKLLEYLLSSNKAFISFSGSFNEILDSMSKSSNEINLGDLVIYKQGDYIEHSAIITGFDNAGYPLVNSNSIDKFKMPFDLGWNNDTSEFYIVSLK</sequence>
<dbReference type="EMBL" id="JAMRYU010000001">
    <property type="protein sequence ID" value="MDC4238777.1"/>
    <property type="molecule type" value="Genomic_DNA"/>
</dbReference>
<protein>
    <submittedName>
        <fullName evidence="3">Amidase domain-containing protein</fullName>
    </submittedName>
</protein>
<name>A0A9X4AZG7_9CLOT</name>
<dbReference type="RefSeq" id="WP_008680154.1">
    <property type="nucleotide sequence ID" value="NZ_CABKOG010000003.1"/>
</dbReference>
<dbReference type="InterPro" id="IPR024301">
    <property type="entry name" value="Amidase_6"/>
</dbReference>
<dbReference type="AlphaFoldDB" id="A0A9X4AZG7"/>
<keyword evidence="1" id="KW-0812">Transmembrane</keyword>
<dbReference type="Proteomes" id="UP001141183">
    <property type="component" value="Unassembled WGS sequence"/>
</dbReference>
<feature type="domain" description="Putative amidase" evidence="2">
    <location>
        <begin position="245"/>
        <end position="418"/>
    </location>
</feature>
<gene>
    <name evidence="3" type="ORF">NE398_01130</name>
</gene>
<evidence type="ECO:0000313" key="3">
    <source>
        <dbReference type="EMBL" id="MDC4238777.1"/>
    </source>
</evidence>
<keyword evidence="4" id="KW-1185">Reference proteome</keyword>